<organism evidence="4 5">
    <name type="scientific">Nonomuraea phyllanthi</name>
    <dbReference type="NCBI Taxonomy" id="2219224"/>
    <lineage>
        <taxon>Bacteria</taxon>
        <taxon>Bacillati</taxon>
        <taxon>Actinomycetota</taxon>
        <taxon>Actinomycetes</taxon>
        <taxon>Streptosporangiales</taxon>
        <taxon>Streptosporangiaceae</taxon>
        <taxon>Nonomuraea</taxon>
    </lineage>
</organism>
<reference evidence="4 5" key="1">
    <citation type="submission" date="2019-10" db="EMBL/GenBank/DDBJ databases">
        <title>Nonomuraea sp. nov., isolated from Phyllanthus amarus.</title>
        <authorList>
            <person name="Klykleung N."/>
            <person name="Tanasupawat S."/>
        </authorList>
    </citation>
    <scope>NUCLEOTIDE SEQUENCE [LARGE SCALE GENOMIC DNA]</scope>
    <source>
        <strain evidence="4 5">PA1-10</strain>
    </source>
</reference>
<dbReference type="Proteomes" id="UP000312512">
    <property type="component" value="Unassembled WGS sequence"/>
</dbReference>
<keyword evidence="2" id="KW-1133">Transmembrane helix</keyword>
<feature type="transmembrane region" description="Helical" evidence="2">
    <location>
        <begin position="161"/>
        <end position="182"/>
    </location>
</feature>
<evidence type="ECO:0000313" key="5">
    <source>
        <dbReference type="Proteomes" id="UP000312512"/>
    </source>
</evidence>
<feature type="region of interest" description="Disordered" evidence="1">
    <location>
        <begin position="26"/>
        <end position="54"/>
    </location>
</feature>
<evidence type="ECO:0000313" key="4">
    <source>
        <dbReference type="EMBL" id="KAB8194461.1"/>
    </source>
</evidence>
<evidence type="ECO:0000256" key="3">
    <source>
        <dbReference type="SAM" id="SignalP"/>
    </source>
</evidence>
<accession>A0A5P9YT89</accession>
<proteinExistence type="predicted"/>
<feature type="chain" id="PRO_5043949583" evidence="3">
    <location>
        <begin position="28"/>
        <end position="186"/>
    </location>
</feature>
<gene>
    <name evidence="4" type="ORF">FH608_014650</name>
</gene>
<keyword evidence="2" id="KW-0472">Membrane</keyword>
<evidence type="ECO:0000256" key="1">
    <source>
        <dbReference type="SAM" id="MobiDB-lite"/>
    </source>
</evidence>
<sequence length="186" mass="19761">MGIRRVPLLPAAALALVAIAVAGPAAADRDPWPRPVPQVSVRPPAPPKNVTVGPRVSVPRVRTWRSPSPHVSIKVRGGKRPAKPAITLPHVTVYRGGVCTGGVQVGECPRKRPHRAHRPPPPPRATPVRIPTPSPTPSPKATPGSRFQRAMAEPARRKSPMATVLVMAVVVTAITSTTAVAFRSRR</sequence>
<evidence type="ECO:0000256" key="2">
    <source>
        <dbReference type="SAM" id="Phobius"/>
    </source>
</evidence>
<feature type="compositionally biased region" description="Pro residues" evidence="1">
    <location>
        <begin position="119"/>
        <end position="140"/>
    </location>
</feature>
<accession>A0A5C4WJN0</accession>
<dbReference type="RefSeq" id="WP_139631056.1">
    <property type="nucleotide sequence ID" value="NZ_CP045572.1"/>
</dbReference>
<feature type="signal peptide" evidence="3">
    <location>
        <begin position="1"/>
        <end position="27"/>
    </location>
</feature>
<keyword evidence="2" id="KW-0812">Transmembrane</keyword>
<comment type="caution">
    <text evidence="4">The sequence shown here is derived from an EMBL/GenBank/DDBJ whole genome shotgun (WGS) entry which is preliminary data.</text>
</comment>
<feature type="region of interest" description="Disordered" evidence="1">
    <location>
        <begin position="104"/>
        <end position="157"/>
    </location>
</feature>
<protein>
    <submittedName>
        <fullName evidence="4">Uncharacterized protein</fullName>
    </submittedName>
</protein>
<keyword evidence="3" id="KW-0732">Signal</keyword>
<keyword evidence="5" id="KW-1185">Reference proteome</keyword>
<dbReference type="AlphaFoldDB" id="A0A5C4WJN0"/>
<dbReference type="EMBL" id="VDLX02000005">
    <property type="protein sequence ID" value="KAB8194461.1"/>
    <property type="molecule type" value="Genomic_DNA"/>
</dbReference>
<dbReference type="OrthoDB" id="3544500at2"/>
<name>A0A5C4WJN0_9ACTN</name>